<gene>
    <name evidence="1" type="ORF">DOTSEDRAFT_57500</name>
</gene>
<sequence length="213" mass="23350">MHIVAIGLDEPDYHGQFTSDKALRRVSQCIYGLVLQDGKPIDIIPQDGKVRQASATKRQLSISLAQTCRQIPAGSIKMLWANFTFSFDMYAADSPNPTSTVACEVLPNSIGPSNPSAVRSIIIGSLKAPHRRFCGPTFTNFRNIASQVRPRYAFLLDRVRKRQTLAPACRIYFPTTLVLPSDGYRRAELGSVVNGGAVLFEEARAALALGLLQ</sequence>
<reference evidence="2" key="1">
    <citation type="journal article" date="2012" name="PLoS Genet.">
        <title>The genomes of the fungal plant pathogens Cladosporium fulvum and Dothistroma septosporum reveal adaptation to different hosts and lifestyles but also signatures of common ancestry.</title>
        <authorList>
            <person name="de Wit P.J.G.M."/>
            <person name="van der Burgt A."/>
            <person name="Oekmen B."/>
            <person name="Stergiopoulos I."/>
            <person name="Abd-Elsalam K.A."/>
            <person name="Aerts A.L."/>
            <person name="Bahkali A.H."/>
            <person name="Beenen H.G."/>
            <person name="Chettri P."/>
            <person name="Cox M.P."/>
            <person name="Datema E."/>
            <person name="de Vries R.P."/>
            <person name="Dhillon B."/>
            <person name="Ganley A.R."/>
            <person name="Griffiths S.A."/>
            <person name="Guo Y."/>
            <person name="Hamelin R.C."/>
            <person name="Henrissat B."/>
            <person name="Kabir M.S."/>
            <person name="Jashni M.K."/>
            <person name="Kema G."/>
            <person name="Klaubauf S."/>
            <person name="Lapidus A."/>
            <person name="Levasseur A."/>
            <person name="Lindquist E."/>
            <person name="Mehrabi R."/>
            <person name="Ohm R.A."/>
            <person name="Owen T.J."/>
            <person name="Salamov A."/>
            <person name="Schwelm A."/>
            <person name="Schijlen E."/>
            <person name="Sun H."/>
            <person name="van den Burg H.A."/>
            <person name="van Ham R.C.H.J."/>
            <person name="Zhang S."/>
            <person name="Goodwin S.B."/>
            <person name="Grigoriev I.V."/>
            <person name="Collemare J."/>
            <person name="Bradshaw R.E."/>
        </authorList>
    </citation>
    <scope>NUCLEOTIDE SEQUENCE [LARGE SCALE GENOMIC DNA]</scope>
    <source>
        <strain evidence="2">NZE10 / CBS 128990</strain>
    </source>
</reference>
<organism evidence="1 2">
    <name type="scientific">Dothistroma septosporum (strain NZE10 / CBS 128990)</name>
    <name type="common">Red band needle blight fungus</name>
    <name type="synonym">Mycosphaerella pini</name>
    <dbReference type="NCBI Taxonomy" id="675120"/>
    <lineage>
        <taxon>Eukaryota</taxon>
        <taxon>Fungi</taxon>
        <taxon>Dikarya</taxon>
        <taxon>Ascomycota</taxon>
        <taxon>Pezizomycotina</taxon>
        <taxon>Dothideomycetes</taxon>
        <taxon>Dothideomycetidae</taxon>
        <taxon>Mycosphaerellales</taxon>
        <taxon>Mycosphaerellaceae</taxon>
        <taxon>Dothistroma</taxon>
    </lineage>
</organism>
<dbReference type="EMBL" id="KB446547">
    <property type="protein sequence ID" value="EME38395.1"/>
    <property type="molecule type" value="Genomic_DNA"/>
</dbReference>
<dbReference type="Proteomes" id="UP000016933">
    <property type="component" value="Unassembled WGS sequence"/>
</dbReference>
<protein>
    <submittedName>
        <fullName evidence="1">Uncharacterized protein</fullName>
    </submittedName>
</protein>
<keyword evidence="2" id="KW-1185">Reference proteome</keyword>
<reference evidence="1 2" key="2">
    <citation type="journal article" date="2012" name="PLoS Pathog.">
        <title>Diverse lifestyles and strategies of plant pathogenesis encoded in the genomes of eighteen Dothideomycetes fungi.</title>
        <authorList>
            <person name="Ohm R.A."/>
            <person name="Feau N."/>
            <person name="Henrissat B."/>
            <person name="Schoch C.L."/>
            <person name="Horwitz B.A."/>
            <person name="Barry K.W."/>
            <person name="Condon B.J."/>
            <person name="Copeland A.C."/>
            <person name="Dhillon B."/>
            <person name="Glaser F."/>
            <person name="Hesse C.N."/>
            <person name="Kosti I."/>
            <person name="LaButti K."/>
            <person name="Lindquist E.A."/>
            <person name="Lucas S."/>
            <person name="Salamov A.A."/>
            <person name="Bradshaw R.E."/>
            <person name="Ciuffetti L."/>
            <person name="Hamelin R.C."/>
            <person name="Kema G.H.J."/>
            <person name="Lawrence C."/>
            <person name="Scott J.A."/>
            <person name="Spatafora J.W."/>
            <person name="Turgeon B.G."/>
            <person name="de Wit P.J.G.M."/>
            <person name="Zhong S."/>
            <person name="Goodwin S.B."/>
            <person name="Grigoriev I.V."/>
        </authorList>
    </citation>
    <scope>NUCLEOTIDE SEQUENCE [LARGE SCALE GENOMIC DNA]</scope>
    <source>
        <strain evidence="2">NZE10 / CBS 128990</strain>
    </source>
</reference>
<proteinExistence type="predicted"/>
<name>N1PDX6_DOTSN</name>
<dbReference type="AlphaFoldDB" id="N1PDX6"/>
<accession>N1PDX6</accession>
<dbReference type="HOGENOM" id="CLU_1294379_0_0_1"/>
<evidence type="ECO:0000313" key="1">
    <source>
        <dbReference type="EMBL" id="EME38395.1"/>
    </source>
</evidence>
<evidence type="ECO:0000313" key="2">
    <source>
        <dbReference type="Proteomes" id="UP000016933"/>
    </source>
</evidence>